<evidence type="ECO:0000313" key="1">
    <source>
        <dbReference type="EMBL" id="MBC5833622.1"/>
    </source>
</evidence>
<gene>
    <name evidence="1" type="ORF">H8R27_01865</name>
</gene>
<dbReference type="RefSeq" id="WP_166124864.1">
    <property type="nucleotide sequence ID" value="NZ_JAANOQ010000001.1"/>
</dbReference>
<accession>A0ABR7IVI2</accession>
<protein>
    <submittedName>
        <fullName evidence="1">Uncharacterized protein</fullName>
    </submittedName>
</protein>
<name>A0ABR7IVI2_9FLAO</name>
<proteinExistence type="predicted"/>
<organism evidence="1 2">
    <name type="scientific">Flavobacterium bernardetii</name>
    <dbReference type="NCBI Taxonomy" id="2813823"/>
    <lineage>
        <taxon>Bacteria</taxon>
        <taxon>Pseudomonadati</taxon>
        <taxon>Bacteroidota</taxon>
        <taxon>Flavobacteriia</taxon>
        <taxon>Flavobacteriales</taxon>
        <taxon>Flavobacteriaceae</taxon>
        <taxon>Flavobacterium</taxon>
    </lineage>
</organism>
<comment type="caution">
    <text evidence="1">The sequence shown here is derived from an EMBL/GenBank/DDBJ whole genome shotgun (WGS) entry which is preliminary data.</text>
</comment>
<dbReference type="EMBL" id="JACRUN010000001">
    <property type="protein sequence ID" value="MBC5833622.1"/>
    <property type="molecule type" value="Genomic_DNA"/>
</dbReference>
<dbReference type="PROSITE" id="PS51257">
    <property type="entry name" value="PROKAR_LIPOPROTEIN"/>
    <property type="match status" value="1"/>
</dbReference>
<sequence length="252" mass="29813">MKNTIYILTITIGLLSCNNHPKQVEESPIAKTEIINSKVDNSKYYTKKDTILIITEIGDTLKFAKAEFNNIVDKHTEFFKEYPVNPDQAYFNDNDKEEFGSEVGQDNYYVLYAYFLKQKNGVKEFAPQRQKLIDIYSNINSLFEHFEYGGTYFGHQSSRILGYAEYSIYLLPKTTNEVSKTYDITKQKELYIKSLRQLIEDESKIDFNTLGQEKIERTKKLIQIVDELGNLIIDNFYLRRAQEFQYRHYEYY</sequence>
<keyword evidence="2" id="KW-1185">Reference proteome</keyword>
<dbReference type="Proteomes" id="UP000605990">
    <property type="component" value="Unassembled WGS sequence"/>
</dbReference>
<reference evidence="1 2" key="1">
    <citation type="submission" date="2020-08" db="EMBL/GenBank/DDBJ databases">
        <title>Description of novel Flavobacterium F-408 isolate.</title>
        <authorList>
            <person name="Saticioglu I.B."/>
            <person name="Duman M."/>
            <person name="Altun S."/>
        </authorList>
    </citation>
    <scope>NUCLEOTIDE SEQUENCE [LARGE SCALE GENOMIC DNA]</scope>
    <source>
        <strain evidence="1 2">F-408</strain>
    </source>
</reference>
<evidence type="ECO:0000313" key="2">
    <source>
        <dbReference type="Proteomes" id="UP000605990"/>
    </source>
</evidence>